<evidence type="ECO:0000256" key="7">
    <source>
        <dbReference type="ARBA" id="ARBA00044712"/>
    </source>
</evidence>
<dbReference type="EC" id="2.1.1.56" evidence="1"/>
<protein>
    <recommendedName>
        <fullName evidence="1">mRNA (guanine-N(7))-methyltransferase</fullName>
        <ecNumber evidence="1">2.1.1.56</ecNumber>
    </recommendedName>
</protein>
<dbReference type="GO" id="GO:0005634">
    <property type="term" value="C:nucleus"/>
    <property type="evidence" value="ECO:0007669"/>
    <property type="project" value="TreeGrafter"/>
</dbReference>
<organism evidence="9 10">
    <name type="scientific">Glossina pallidipes</name>
    <name type="common">Tsetse fly</name>
    <dbReference type="NCBI Taxonomy" id="7398"/>
    <lineage>
        <taxon>Eukaryota</taxon>
        <taxon>Metazoa</taxon>
        <taxon>Ecdysozoa</taxon>
        <taxon>Arthropoda</taxon>
        <taxon>Hexapoda</taxon>
        <taxon>Insecta</taxon>
        <taxon>Pterygota</taxon>
        <taxon>Neoptera</taxon>
        <taxon>Endopterygota</taxon>
        <taxon>Diptera</taxon>
        <taxon>Brachycera</taxon>
        <taxon>Muscomorpha</taxon>
        <taxon>Hippoboscoidea</taxon>
        <taxon>Glossinidae</taxon>
        <taxon>Glossina</taxon>
    </lineage>
</organism>
<evidence type="ECO:0000313" key="9">
    <source>
        <dbReference type="EnsemblMetazoa" id="GPAI026469-PA"/>
    </source>
</evidence>
<dbReference type="InterPro" id="IPR004971">
    <property type="entry name" value="mRNA_G-N7_MeTrfase_dom"/>
</dbReference>
<evidence type="ECO:0000256" key="6">
    <source>
        <dbReference type="ARBA" id="ARBA00023042"/>
    </source>
</evidence>
<dbReference type="Gene3D" id="3.40.50.150">
    <property type="entry name" value="Vaccinia Virus protein VP39"/>
    <property type="match status" value="1"/>
</dbReference>
<reference evidence="10" key="1">
    <citation type="submission" date="2014-03" db="EMBL/GenBank/DDBJ databases">
        <authorList>
            <person name="Aksoy S."/>
            <person name="Warren W."/>
            <person name="Wilson R.K."/>
        </authorList>
    </citation>
    <scope>NUCLEOTIDE SEQUENCE [LARGE SCALE GENOMIC DNA]</scope>
    <source>
        <strain evidence="10">IAEA</strain>
    </source>
</reference>
<comment type="catalytic activity">
    <reaction evidence="7">
        <text>a 5'-end (5'-triphosphoguanosine)-ribonucleoside in mRNA + S-adenosyl-L-methionine = a 5'-end (N(7)-methyl 5'-triphosphoguanosine)-ribonucleoside in mRNA + S-adenosyl-L-homocysteine</text>
        <dbReference type="Rhea" id="RHEA:67008"/>
        <dbReference type="Rhea" id="RHEA-COMP:17166"/>
        <dbReference type="Rhea" id="RHEA-COMP:17167"/>
        <dbReference type="ChEBI" id="CHEBI:57856"/>
        <dbReference type="ChEBI" id="CHEBI:59789"/>
        <dbReference type="ChEBI" id="CHEBI:156461"/>
        <dbReference type="ChEBI" id="CHEBI:167617"/>
        <dbReference type="EC" id="2.1.1.56"/>
    </reaction>
</comment>
<dbReference type="Pfam" id="PF03291">
    <property type="entry name" value="mRNA_G-N7_MeTrfase"/>
    <property type="match status" value="1"/>
</dbReference>
<dbReference type="VEuPathDB" id="VectorBase:GPAI026469"/>
<evidence type="ECO:0000256" key="5">
    <source>
        <dbReference type="ARBA" id="ARBA00022884"/>
    </source>
</evidence>
<dbReference type="GO" id="GO:0003723">
    <property type="term" value="F:RNA binding"/>
    <property type="evidence" value="ECO:0007669"/>
    <property type="project" value="UniProtKB-KW"/>
</dbReference>
<name>A0A1A9ZVP4_GLOPL</name>
<keyword evidence="4" id="KW-0949">S-adenosyl-L-methionine</keyword>
<dbReference type="PANTHER" id="PTHR12189:SF2">
    <property type="entry name" value="MRNA CAP GUANINE-N7 METHYLTRANSFERASE"/>
    <property type="match status" value="1"/>
</dbReference>
<dbReference type="EnsemblMetazoa" id="GPAI026469-RA">
    <property type="protein sequence ID" value="GPAI026469-PA"/>
    <property type="gene ID" value="GPAI026469"/>
</dbReference>
<dbReference type="AlphaFoldDB" id="A0A1A9ZVP4"/>
<dbReference type="InterPro" id="IPR039753">
    <property type="entry name" value="RG7MT1"/>
</dbReference>
<accession>A0A1A9ZVP4</accession>
<dbReference type="InterPro" id="IPR029063">
    <property type="entry name" value="SAM-dependent_MTases_sf"/>
</dbReference>
<evidence type="ECO:0000256" key="4">
    <source>
        <dbReference type="ARBA" id="ARBA00022691"/>
    </source>
</evidence>
<proteinExistence type="predicted"/>
<keyword evidence="2" id="KW-0489">Methyltransferase</keyword>
<keyword evidence="6" id="KW-0507">mRNA processing</keyword>
<reference evidence="9" key="2">
    <citation type="submission" date="2020-05" db="UniProtKB">
        <authorList>
            <consortium name="EnsemblMetazoa"/>
        </authorList>
    </citation>
    <scope>IDENTIFICATION</scope>
    <source>
        <strain evidence="9">IAEA</strain>
    </source>
</reference>
<evidence type="ECO:0000259" key="8">
    <source>
        <dbReference type="PROSITE" id="PS51562"/>
    </source>
</evidence>
<dbReference type="Proteomes" id="UP000092445">
    <property type="component" value="Unassembled WGS sequence"/>
</dbReference>
<dbReference type="PROSITE" id="PS51562">
    <property type="entry name" value="RNA_CAP0_MT"/>
    <property type="match status" value="1"/>
</dbReference>
<evidence type="ECO:0000313" key="10">
    <source>
        <dbReference type="Proteomes" id="UP000092445"/>
    </source>
</evidence>
<keyword evidence="6" id="KW-0506">mRNA capping</keyword>
<evidence type="ECO:0000256" key="3">
    <source>
        <dbReference type="ARBA" id="ARBA00022679"/>
    </source>
</evidence>
<keyword evidence="10" id="KW-1185">Reference proteome</keyword>
<evidence type="ECO:0000256" key="1">
    <source>
        <dbReference type="ARBA" id="ARBA00011926"/>
    </source>
</evidence>
<dbReference type="GO" id="GO:0004482">
    <property type="term" value="F:mRNA 5'-cap (guanine-N7-)-methyltransferase activity"/>
    <property type="evidence" value="ECO:0007669"/>
    <property type="project" value="UniProtKB-EC"/>
</dbReference>
<keyword evidence="3" id="KW-0808">Transferase</keyword>
<sequence length="130" mass="14872">MVYMVSTKAPTMPLEEFNDEESAPGSDTVYKIEFVSHIDPPPLFGAKYQFHLEGSVDCPEFLVYFPTLIKLCRKHGLKLERSSLLYRINGLETVFPNRISQNKEYSHIKVNSSRPLGTLLKSEWEAASKF</sequence>
<keyword evidence="5" id="KW-0694">RNA-binding</keyword>
<evidence type="ECO:0000256" key="2">
    <source>
        <dbReference type="ARBA" id="ARBA00022603"/>
    </source>
</evidence>
<dbReference type="STRING" id="7398.A0A1A9ZVP4"/>
<dbReference type="PANTHER" id="PTHR12189">
    <property type="entry name" value="MRNA GUANINE-7- METHYLTRANSFERASE"/>
    <property type="match status" value="1"/>
</dbReference>
<feature type="domain" description="MRNA cap 0 methyltransferase" evidence="8">
    <location>
        <begin position="1"/>
        <end position="130"/>
    </location>
</feature>